<gene>
    <name evidence="1" type="ORF">GDO86_015906</name>
</gene>
<accession>A0A8T2K0T2</accession>
<reference evidence="1" key="1">
    <citation type="thesis" date="2020" institute="ProQuest LLC" country="789 East Eisenhower Parkway, Ann Arbor, MI, USA">
        <title>Comparative Genomics and Chromosome Evolution.</title>
        <authorList>
            <person name="Mudd A.B."/>
        </authorList>
    </citation>
    <scope>NUCLEOTIDE SEQUENCE</scope>
    <source>
        <strain evidence="1">Female2</strain>
        <tissue evidence="1">Blood</tissue>
    </source>
</reference>
<evidence type="ECO:0000313" key="1">
    <source>
        <dbReference type="EMBL" id="KAG8449017.1"/>
    </source>
</evidence>
<dbReference type="EMBL" id="JAACNH010000003">
    <property type="protein sequence ID" value="KAG8449017.1"/>
    <property type="molecule type" value="Genomic_DNA"/>
</dbReference>
<keyword evidence="2" id="KW-1185">Reference proteome</keyword>
<comment type="caution">
    <text evidence="1">The sequence shown here is derived from an EMBL/GenBank/DDBJ whole genome shotgun (WGS) entry which is preliminary data.</text>
</comment>
<dbReference type="Proteomes" id="UP000812440">
    <property type="component" value="Chromosome 8_10"/>
</dbReference>
<proteinExistence type="predicted"/>
<sequence>MVSNKSHMLCVYTQNKMTNTSIMFWIWYKMADYPVSKHFTWYKRTENTESRINTLYCIFSCIHHVIHNLIIHQIQFSVFFQELHTKQLITLQPFR</sequence>
<protein>
    <submittedName>
        <fullName evidence="1">Uncharacterized protein</fullName>
    </submittedName>
</protein>
<name>A0A8T2K0T2_9PIPI</name>
<dbReference type="AlphaFoldDB" id="A0A8T2K0T2"/>
<organism evidence="1 2">
    <name type="scientific">Hymenochirus boettgeri</name>
    <name type="common">Congo dwarf clawed frog</name>
    <dbReference type="NCBI Taxonomy" id="247094"/>
    <lineage>
        <taxon>Eukaryota</taxon>
        <taxon>Metazoa</taxon>
        <taxon>Chordata</taxon>
        <taxon>Craniata</taxon>
        <taxon>Vertebrata</taxon>
        <taxon>Euteleostomi</taxon>
        <taxon>Amphibia</taxon>
        <taxon>Batrachia</taxon>
        <taxon>Anura</taxon>
        <taxon>Pipoidea</taxon>
        <taxon>Pipidae</taxon>
        <taxon>Pipinae</taxon>
        <taxon>Hymenochirus</taxon>
    </lineage>
</organism>
<evidence type="ECO:0000313" key="2">
    <source>
        <dbReference type="Proteomes" id="UP000812440"/>
    </source>
</evidence>